<evidence type="ECO:0000256" key="3">
    <source>
        <dbReference type="ARBA" id="ARBA00022989"/>
    </source>
</evidence>
<dbReference type="Pfam" id="PF07690">
    <property type="entry name" value="MFS_1"/>
    <property type="match status" value="1"/>
</dbReference>
<sequence>MSAPETPNEVGTEKNEVASDSEVTTVPMSRAQLVFVFGAFMLVFLLISLDQTIISTALPTIASHFQAVSNLSWIASAYFLPQAGLMLFFGRILSISSPKIICLVVIAIFEIGSLFCAVAPSVNFLIFGRAFAGVGASGLGISCMYIVAKITTLRQRPVFMGLFGAVYSVSSIVGPLIGGTLSDHVSWRWCFYINLPIGGAAFVAVALSLPQISIKNRSQSTWEAWRRLDWIGVFLSIAVVTLFLLPVQWGGNERPWSDPVVIALLVLSAITLAIFIAWEYRKGREALLPLDMFMRRNMLGVCLHSFFCDMCFMIASYYLPFLYQLRGHSATKSGIDIIPFMIAGILASVLSGICISKLGYAWPFLFFGPLAGAVASGLMFSLNMNSSFARIAGYQILMGAGLGVALQTSLVVAQAEFSKDETRLSQATSMATFMKVLGYAVGLASGGGIFASRVRDELNGTPGLDPEFLREALSNIKFIFTLAPELQAIVLGAYVHVQRLFYPKRVWLSGITYLNRAVAEKGQRSGVEQVEAKVINGFRTDDLQMVNCMRSSKFSGYPN</sequence>
<dbReference type="Gene3D" id="1.20.1720.10">
    <property type="entry name" value="Multidrug resistance protein D"/>
    <property type="match status" value="1"/>
</dbReference>
<protein>
    <recommendedName>
        <fullName evidence="7">Major facilitator superfamily (MFS) profile domain-containing protein</fullName>
    </recommendedName>
</protein>
<name>A0A284RGV3_ARMOS</name>
<feature type="transmembrane region" description="Helical" evidence="6">
    <location>
        <begin position="73"/>
        <end position="93"/>
    </location>
</feature>
<dbReference type="InterPro" id="IPR020846">
    <property type="entry name" value="MFS_dom"/>
</dbReference>
<feature type="transmembrane region" description="Helical" evidence="6">
    <location>
        <begin position="362"/>
        <end position="382"/>
    </location>
</feature>
<feature type="transmembrane region" description="Helical" evidence="6">
    <location>
        <begin position="159"/>
        <end position="177"/>
    </location>
</feature>
<feature type="transmembrane region" description="Helical" evidence="6">
    <location>
        <begin position="337"/>
        <end position="355"/>
    </location>
</feature>
<keyword evidence="2 6" id="KW-0812">Transmembrane</keyword>
<feature type="transmembrane region" description="Helical" evidence="6">
    <location>
        <begin position="126"/>
        <end position="147"/>
    </location>
</feature>
<dbReference type="GO" id="GO:0005886">
    <property type="term" value="C:plasma membrane"/>
    <property type="evidence" value="ECO:0007669"/>
    <property type="project" value="TreeGrafter"/>
</dbReference>
<dbReference type="GO" id="GO:0022857">
    <property type="term" value="F:transmembrane transporter activity"/>
    <property type="evidence" value="ECO:0007669"/>
    <property type="project" value="InterPro"/>
</dbReference>
<dbReference type="PRINTS" id="PR01036">
    <property type="entry name" value="TCRTETB"/>
</dbReference>
<dbReference type="Proteomes" id="UP000219338">
    <property type="component" value="Unassembled WGS sequence"/>
</dbReference>
<gene>
    <name evidence="8" type="ORF">ARMOST_11343</name>
</gene>
<evidence type="ECO:0000256" key="2">
    <source>
        <dbReference type="ARBA" id="ARBA00022692"/>
    </source>
</evidence>
<evidence type="ECO:0000313" key="9">
    <source>
        <dbReference type="Proteomes" id="UP000219338"/>
    </source>
</evidence>
<feature type="domain" description="Major facilitator superfamily (MFS) profile" evidence="7">
    <location>
        <begin position="36"/>
        <end position="500"/>
    </location>
</feature>
<feature type="region of interest" description="Disordered" evidence="5">
    <location>
        <begin position="1"/>
        <end position="21"/>
    </location>
</feature>
<dbReference type="OMA" id="CMALANI"/>
<feature type="transmembrane region" description="Helical" evidence="6">
    <location>
        <begin position="230"/>
        <end position="249"/>
    </location>
</feature>
<feature type="transmembrane region" description="Helical" evidence="6">
    <location>
        <begin position="474"/>
        <end position="495"/>
    </location>
</feature>
<evidence type="ECO:0000256" key="5">
    <source>
        <dbReference type="SAM" id="MobiDB-lite"/>
    </source>
</evidence>
<evidence type="ECO:0000256" key="6">
    <source>
        <dbReference type="SAM" id="Phobius"/>
    </source>
</evidence>
<dbReference type="Gene3D" id="1.20.1250.20">
    <property type="entry name" value="MFS general substrate transporter like domains"/>
    <property type="match status" value="1"/>
</dbReference>
<dbReference type="PROSITE" id="PS50850">
    <property type="entry name" value="MFS"/>
    <property type="match status" value="1"/>
</dbReference>
<dbReference type="SUPFAM" id="SSF103473">
    <property type="entry name" value="MFS general substrate transporter"/>
    <property type="match status" value="1"/>
</dbReference>
<dbReference type="STRING" id="47428.A0A284RGV3"/>
<proteinExistence type="predicted"/>
<dbReference type="PANTHER" id="PTHR23501">
    <property type="entry name" value="MAJOR FACILITATOR SUPERFAMILY"/>
    <property type="match status" value="1"/>
</dbReference>
<dbReference type="CDD" id="cd17502">
    <property type="entry name" value="MFS_Azr1_MDR_like"/>
    <property type="match status" value="1"/>
</dbReference>
<feature type="transmembrane region" description="Helical" evidence="6">
    <location>
        <begin position="394"/>
        <end position="415"/>
    </location>
</feature>
<accession>A0A284RGV3</accession>
<dbReference type="AlphaFoldDB" id="A0A284RGV3"/>
<evidence type="ECO:0000259" key="7">
    <source>
        <dbReference type="PROSITE" id="PS50850"/>
    </source>
</evidence>
<keyword evidence="4 6" id="KW-0472">Membrane</keyword>
<feature type="transmembrane region" description="Helical" evidence="6">
    <location>
        <begin position="436"/>
        <end position="454"/>
    </location>
</feature>
<feature type="transmembrane region" description="Helical" evidence="6">
    <location>
        <begin position="298"/>
        <end position="317"/>
    </location>
</feature>
<feature type="transmembrane region" description="Helical" evidence="6">
    <location>
        <begin position="100"/>
        <end position="120"/>
    </location>
</feature>
<evidence type="ECO:0000313" key="8">
    <source>
        <dbReference type="EMBL" id="SJL07984.1"/>
    </source>
</evidence>
<keyword evidence="9" id="KW-1185">Reference proteome</keyword>
<dbReference type="InterPro" id="IPR011701">
    <property type="entry name" value="MFS"/>
</dbReference>
<keyword evidence="3 6" id="KW-1133">Transmembrane helix</keyword>
<evidence type="ECO:0000256" key="4">
    <source>
        <dbReference type="ARBA" id="ARBA00023136"/>
    </source>
</evidence>
<comment type="subcellular location">
    <subcellularLocation>
        <location evidence="1">Membrane</location>
        <topology evidence="1">Multi-pass membrane protein</topology>
    </subcellularLocation>
</comment>
<feature type="transmembrane region" description="Helical" evidence="6">
    <location>
        <begin position="189"/>
        <end position="209"/>
    </location>
</feature>
<feature type="transmembrane region" description="Helical" evidence="6">
    <location>
        <begin position="261"/>
        <end position="278"/>
    </location>
</feature>
<evidence type="ECO:0000256" key="1">
    <source>
        <dbReference type="ARBA" id="ARBA00004141"/>
    </source>
</evidence>
<dbReference type="EMBL" id="FUEG01000008">
    <property type="protein sequence ID" value="SJL07984.1"/>
    <property type="molecule type" value="Genomic_DNA"/>
</dbReference>
<feature type="transmembrane region" description="Helical" evidence="6">
    <location>
        <begin position="33"/>
        <end position="53"/>
    </location>
</feature>
<dbReference type="PANTHER" id="PTHR23501:SF198">
    <property type="entry name" value="AZOLE RESISTANCE PROTEIN 1-RELATED"/>
    <property type="match status" value="1"/>
</dbReference>
<dbReference type="OrthoDB" id="10021397at2759"/>
<reference evidence="9" key="1">
    <citation type="journal article" date="2017" name="Nat. Ecol. Evol.">
        <title>Genome expansion and lineage-specific genetic innovations in the forest pathogenic fungi Armillaria.</title>
        <authorList>
            <person name="Sipos G."/>
            <person name="Prasanna A.N."/>
            <person name="Walter M.C."/>
            <person name="O'Connor E."/>
            <person name="Balint B."/>
            <person name="Krizsan K."/>
            <person name="Kiss B."/>
            <person name="Hess J."/>
            <person name="Varga T."/>
            <person name="Slot J."/>
            <person name="Riley R."/>
            <person name="Boka B."/>
            <person name="Rigling D."/>
            <person name="Barry K."/>
            <person name="Lee J."/>
            <person name="Mihaltcheva S."/>
            <person name="LaButti K."/>
            <person name="Lipzen A."/>
            <person name="Waldron R."/>
            <person name="Moloney N.M."/>
            <person name="Sperisen C."/>
            <person name="Kredics L."/>
            <person name="Vagvoelgyi C."/>
            <person name="Patrignani A."/>
            <person name="Fitzpatrick D."/>
            <person name="Nagy I."/>
            <person name="Doyle S."/>
            <person name="Anderson J.B."/>
            <person name="Grigoriev I.V."/>
            <person name="Gueldener U."/>
            <person name="Muensterkoetter M."/>
            <person name="Nagy L.G."/>
        </authorList>
    </citation>
    <scope>NUCLEOTIDE SEQUENCE [LARGE SCALE GENOMIC DNA]</scope>
    <source>
        <strain evidence="9">C18/9</strain>
    </source>
</reference>
<organism evidence="8 9">
    <name type="scientific">Armillaria ostoyae</name>
    <name type="common">Armillaria root rot fungus</name>
    <dbReference type="NCBI Taxonomy" id="47428"/>
    <lineage>
        <taxon>Eukaryota</taxon>
        <taxon>Fungi</taxon>
        <taxon>Dikarya</taxon>
        <taxon>Basidiomycota</taxon>
        <taxon>Agaricomycotina</taxon>
        <taxon>Agaricomycetes</taxon>
        <taxon>Agaricomycetidae</taxon>
        <taxon>Agaricales</taxon>
        <taxon>Marasmiineae</taxon>
        <taxon>Physalacriaceae</taxon>
        <taxon>Armillaria</taxon>
    </lineage>
</organism>
<dbReference type="InterPro" id="IPR036259">
    <property type="entry name" value="MFS_trans_sf"/>
</dbReference>